<dbReference type="EMBL" id="LSBJ02000006">
    <property type="protein sequence ID" value="OAQ63253.1"/>
    <property type="molecule type" value="Genomic_DNA"/>
</dbReference>
<comment type="caution">
    <text evidence="2">The sequence shown here is derived from an EMBL/GenBank/DDBJ whole genome shotgun (WGS) entry which is preliminary data.</text>
</comment>
<evidence type="ECO:0000313" key="2">
    <source>
        <dbReference type="EMBL" id="OAQ63253.1"/>
    </source>
</evidence>
<evidence type="ECO:0000313" key="3">
    <source>
        <dbReference type="Proteomes" id="UP000078397"/>
    </source>
</evidence>
<dbReference type="GeneID" id="28858193"/>
<name>A0A179FDV5_METCM</name>
<reference evidence="2 3" key="1">
    <citation type="journal article" date="2016" name="PLoS Pathog.">
        <title>Biosynthesis of antibiotic leucinostatins in bio-control fungus Purpureocillium lilacinum and their inhibition on phytophthora revealed by genome mining.</title>
        <authorList>
            <person name="Wang G."/>
            <person name="Liu Z."/>
            <person name="Lin R."/>
            <person name="Li E."/>
            <person name="Mao Z."/>
            <person name="Ling J."/>
            <person name="Yang Y."/>
            <person name="Yin W.B."/>
            <person name="Xie B."/>
        </authorList>
    </citation>
    <scope>NUCLEOTIDE SEQUENCE [LARGE SCALE GENOMIC DNA]</scope>
    <source>
        <strain evidence="2">170</strain>
    </source>
</reference>
<feature type="signal peptide" evidence="1">
    <location>
        <begin position="1"/>
        <end position="24"/>
    </location>
</feature>
<protein>
    <submittedName>
        <fullName evidence="2">Uncharacterized protein</fullName>
    </submittedName>
</protein>
<sequence length="150" mass="16159">MSAVVWRSYRAALLFDSLPQAILGCCSAVGTCCSVLTLPDGCMHPIRLCKVCPDAQHVQSNFPCLARVFATTCDQLAGYVMPEMLTENRESHLASNVIAWGTVIDRVDKIAVIATTARLLKKGEGACQALAGYYAWLAVVEMNSGNDLCT</sequence>
<keyword evidence="3" id="KW-1185">Reference proteome</keyword>
<dbReference type="AlphaFoldDB" id="A0A179FDV5"/>
<accession>A0A179FDV5</accession>
<dbReference type="KEGG" id="pchm:VFPPC_16446"/>
<dbReference type="Proteomes" id="UP000078397">
    <property type="component" value="Unassembled WGS sequence"/>
</dbReference>
<organism evidence="2 3">
    <name type="scientific">Pochonia chlamydosporia 170</name>
    <dbReference type="NCBI Taxonomy" id="1380566"/>
    <lineage>
        <taxon>Eukaryota</taxon>
        <taxon>Fungi</taxon>
        <taxon>Dikarya</taxon>
        <taxon>Ascomycota</taxon>
        <taxon>Pezizomycotina</taxon>
        <taxon>Sordariomycetes</taxon>
        <taxon>Hypocreomycetidae</taxon>
        <taxon>Hypocreales</taxon>
        <taxon>Clavicipitaceae</taxon>
        <taxon>Pochonia</taxon>
    </lineage>
</organism>
<proteinExistence type="predicted"/>
<dbReference type="RefSeq" id="XP_018140833.1">
    <property type="nucleotide sequence ID" value="XM_018294199.1"/>
</dbReference>
<feature type="chain" id="PRO_5008101629" evidence="1">
    <location>
        <begin position="25"/>
        <end position="150"/>
    </location>
</feature>
<gene>
    <name evidence="2" type="ORF">VFPPC_16446</name>
</gene>
<evidence type="ECO:0000256" key="1">
    <source>
        <dbReference type="SAM" id="SignalP"/>
    </source>
</evidence>
<keyword evidence="1" id="KW-0732">Signal</keyword>